<dbReference type="InterPro" id="IPR022003">
    <property type="entry name" value="RST"/>
</dbReference>
<evidence type="ECO:0000256" key="7">
    <source>
        <dbReference type="SAM" id="MobiDB-lite"/>
    </source>
</evidence>
<feature type="region of interest" description="Disordered" evidence="7">
    <location>
        <begin position="916"/>
        <end position="939"/>
    </location>
</feature>
<dbReference type="InterPro" id="IPR007900">
    <property type="entry name" value="TAF4_C"/>
</dbReference>
<feature type="compositionally biased region" description="Polar residues" evidence="7">
    <location>
        <begin position="921"/>
        <end position="930"/>
    </location>
</feature>
<dbReference type="CDD" id="cd08045">
    <property type="entry name" value="HFD_TAF4"/>
    <property type="match status" value="1"/>
</dbReference>
<dbReference type="GO" id="GO:0016251">
    <property type="term" value="F:RNA polymerase II general transcription initiation factor activity"/>
    <property type="evidence" value="ECO:0007669"/>
    <property type="project" value="TreeGrafter"/>
</dbReference>
<keyword evidence="8" id="KW-1133">Transmembrane helix</keyword>
<keyword evidence="8" id="KW-0472">Membrane</keyword>
<dbReference type="GO" id="GO:0006367">
    <property type="term" value="P:transcription initiation at RNA polymerase II promoter"/>
    <property type="evidence" value="ECO:0007669"/>
    <property type="project" value="TreeGrafter"/>
</dbReference>
<feature type="compositionally biased region" description="Polar residues" evidence="7">
    <location>
        <begin position="524"/>
        <end position="534"/>
    </location>
</feature>
<dbReference type="GO" id="GO:0003677">
    <property type="term" value="F:DNA binding"/>
    <property type="evidence" value="ECO:0007669"/>
    <property type="project" value="TreeGrafter"/>
</dbReference>
<protein>
    <recommendedName>
        <fullName evidence="9">RST domain-containing protein</fullName>
    </recommendedName>
</protein>
<evidence type="ECO:0000313" key="10">
    <source>
        <dbReference type="EMBL" id="KAH0455063.1"/>
    </source>
</evidence>
<evidence type="ECO:0000256" key="5">
    <source>
        <dbReference type="ARBA" id="ARBA00023242"/>
    </source>
</evidence>
<dbReference type="GO" id="GO:0005669">
    <property type="term" value="C:transcription factor TFIID complex"/>
    <property type="evidence" value="ECO:0007669"/>
    <property type="project" value="InterPro"/>
</dbReference>
<organism evidence="10 11">
    <name type="scientific">Dendrobium chrysotoxum</name>
    <name type="common">Orchid</name>
    <dbReference type="NCBI Taxonomy" id="161865"/>
    <lineage>
        <taxon>Eukaryota</taxon>
        <taxon>Viridiplantae</taxon>
        <taxon>Streptophyta</taxon>
        <taxon>Embryophyta</taxon>
        <taxon>Tracheophyta</taxon>
        <taxon>Spermatophyta</taxon>
        <taxon>Magnoliopsida</taxon>
        <taxon>Liliopsida</taxon>
        <taxon>Asparagales</taxon>
        <taxon>Orchidaceae</taxon>
        <taxon>Epidendroideae</taxon>
        <taxon>Malaxideae</taxon>
        <taxon>Dendrobiinae</taxon>
        <taxon>Dendrobium</taxon>
    </lineage>
</organism>
<keyword evidence="4" id="KW-0804">Transcription</keyword>
<proteinExistence type="inferred from homology"/>
<evidence type="ECO:0000256" key="3">
    <source>
        <dbReference type="ARBA" id="ARBA00023015"/>
    </source>
</evidence>
<feature type="transmembrane region" description="Helical" evidence="8">
    <location>
        <begin position="1083"/>
        <end position="1108"/>
    </location>
</feature>
<dbReference type="Proteomes" id="UP000775213">
    <property type="component" value="Unassembled WGS sequence"/>
</dbReference>
<name>A0AAV7GHG4_DENCH</name>
<dbReference type="FunFam" id="1.10.20.10:FF:000015">
    <property type="entry name" value="Transcription initiation factor TFIID subunit 4B"/>
    <property type="match status" value="1"/>
</dbReference>
<evidence type="ECO:0000256" key="4">
    <source>
        <dbReference type="ARBA" id="ARBA00023163"/>
    </source>
</evidence>
<dbReference type="AlphaFoldDB" id="A0AAV7GHG4"/>
<evidence type="ECO:0000256" key="6">
    <source>
        <dbReference type="ARBA" id="ARBA00058775"/>
    </source>
</evidence>
<feature type="compositionally biased region" description="Polar residues" evidence="7">
    <location>
        <begin position="109"/>
        <end position="128"/>
    </location>
</feature>
<dbReference type="PANTHER" id="PTHR15138">
    <property type="entry name" value="TRANSCRIPTION INITIATION FACTOR TFIID SUBUNIT 4"/>
    <property type="match status" value="1"/>
</dbReference>
<keyword evidence="3" id="KW-0805">Transcription regulation</keyword>
<comment type="caution">
    <text evidence="10">The sequence shown here is derived from an EMBL/GenBank/DDBJ whole genome shotgun (WGS) entry which is preliminary data.</text>
</comment>
<accession>A0AAV7GHG4</accession>
<keyword evidence="11" id="KW-1185">Reference proteome</keyword>
<gene>
    <name evidence="10" type="ORF">IEQ34_016987</name>
</gene>
<evidence type="ECO:0000256" key="2">
    <source>
        <dbReference type="ARBA" id="ARBA00006178"/>
    </source>
</evidence>
<evidence type="ECO:0000313" key="11">
    <source>
        <dbReference type="Proteomes" id="UP000775213"/>
    </source>
</evidence>
<sequence length="1181" mass="133258">MDPSRIKLFELDEMDKIMHGCVGEGAFAEALYKDIEGIDSTNLAASITNRNAGVLTQDDSSTTLKNNLQFTKHLTQLEQVKIFSSRYQNQHIDSQLQCDHRLLQHGTTHCDSQQGHSDIFSRQNVDNRPSQDIHQHSKVQQQKVQQFNNQQPPNTDLSNNSLNWKIQKNSLKLNMLVPQLQPLLDKDRLMLLRALHIKLLNNEISKENYLEVCKKVVGDRMIRREAAVHQAQMQLQAQAAWELNQKKYLSHAPVVPECKTDVKGGHVAQAYATGSSAVNNLGSLSKVYTKALTNTQQHPPTVQTLFSMCGSSFQDHAYMRPSIITTSTSLKLQNQSSQMRKPTVNPSIASSVSTQPMNIATIQNYELYKAVKNHKNMHYGSTSQMLNQHHEQVAQQTLSSSIAIEEPACGSQTTDYVGKDSIGHDLEFLKKHQFSVPQSTVASVYGDKGHATLKDELHEKKFSNACCPINSSAIGKTTIPAAVVTNSIMQNPLQSQSQSLSLICGTSIKFPPKKPPIGKKKTLETSGNSQPQASKKQKTSGAFLDQSIEQLNDVTAVSGVNLRAEEEQLLVTRTEGTQASEAIQRVVQEEEETSILQKGPLQKKLTQIISRCGLGGISKDVEYCLSMCVEERLRSFIGNSIRLSKQRVDIENKRRKLVVTSDIQHQILTMNQKAKKEWEKKQVEESEKFCKLDNLSLCRKASIPLFFNADEFVASWRLLEVSKQQGKSSKLPKQQFGGLRVPWTEVFLLRNTLDSKGNIRNILDSSGDVRNTLDSSLESSKELGQRSGAWIGAWEHLELALELGSTWSLDWSVWTARVRLESFIFFIMYLIRLGCKTYGGLDQKKKRWIKEDDLADAEGDEEKDKDNRPSKKHKFHREEDDKMRTTAANAAARAAIGVDDMLSRWQLMAEQARQKRESKLGVSSSHQHGSSIDENHSLNFRENLGNLEEDGGMSRHGRSIGILSNPKIDRTICIKDVIAALEKEPMMSRSTLLYAISTLIEVNFGKDGRKAPDIPPLSSISPPFSLPLPFFFDFFLAKASESEGGQGMVNDIGTRKQQKQSSSFLFIFFKIMINYFSKVDCIFYFVLFVSLFCFLFKTEINLICIYFISFKFMKAYFCFIKFVFKNKNILANIYIRIQCPQVHSLGSNSFGFNIDSPQIFVIVHLQVQVQFEFSCTLFKFL</sequence>
<comment type="function">
    <text evidence="6">TAFs are components of the transcription factor IID (TFIID) complex that is essential for mediating regulation of RNA polymerase transcription.</text>
</comment>
<dbReference type="Pfam" id="PF12174">
    <property type="entry name" value="RST"/>
    <property type="match status" value="1"/>
</dbReference>
<evidence type="ECO:0000256" key="8">
    <source>
        <dbReference type="SAM" id="Phobius"/>
    </source>
</evidence>
<comment type="subcellular location">
    <subcellularLocation>
        <location evidence="1">Nucleus</location>
    </subcellularLocation>
</comment>
<dbReference type="EMBL" id="JAGFBR010000015">
    <property type="protein sequence ID" value="KAH0455063.1"/>
    <property type="molecule type" value="Genomic_DNA"/>
</dbReference>
<feature type="region of interest" description="Disordered" evidence="7">
    <location>
        <begin position="109"/>
        <end position="136"/>
    </location>
</feature>
<feature type="region of interest" description="Disordered" evidence="7">
    <location>
        <begin position="511"/>
        <end position="539"/>
    </location>
</feature>
<dbReference type="PANTHER" id="PTHR15138:SF14">
    <property type="entry name" value="TRANSCRIPTION INITIATION FACTOR TFIID SUBUNIT 4"/>
    <property type="match status" value="1"/>
</dbReference>
<dbReference type="PROSITE" id="PS51879">
    <property type="entry name" value="RST"/>
    <property type="match status" value="1"/>
</dbReference>
<dbReference type="InterPro" id="IPR009072">
    <property type="entry name" value="Histone-fold"/>
</dbReference>
<keyword evidence="8" id="KW-0812">Transmembrane</keyword>
<dbReference type="Gene3D" id="1.10.20.10">
    <property type="entry name" value="Histone, subunit A"/>
    <property type="match status" value="1"/>
</dbReference>
<dbReference type="GO" id="GO:0046982">
    <property type="term" value="F:protein heterodimerization activity"/>
    <property type="evidence" value="ECO:0007669"/>
    <property type="project" value="InterPro"/>
</dbReference>
<dbReference type="Pfam" id="PF05236">
    <property type="entry name" value="TAF4"/>
    <property type="match status" value="2"/>
</dbReference>
<evidence type="ECO:0000256" key="1">
    <source>
        <dbReference type="ARBA" id="ARBA00004123"/>
    </source>
</evidence>
<keyword evidence="5" id="KW-0539">Nucleus</keyword>
<dbReference type="InterPro" id="IPR045144">
    <property type="entry name" value="TAF4"/>
</dbReference>
<evidence type="ECO:0000259" key="9">
    <source>
        <dbReference type="PROSITE" id="PS51879"/>
    </source>
</evidence>
<feature type="region of interest" description="Disordered" evidence="7">
    <location>
        <begin position="855"/>
        <end position="888"/>
    </location>
</feature>
<reference evidence="10 11" key="1">
    <citation type="journal article" date="2021" name="Hortic Res">
        <title>Chromosome-scale assembly of the Dendrobium chrysotoxum genome enhances the understanding of orchid evolution.</title>
        <authorList>
            <person name="Zhang Y."/>
            <person name="Zhang G.Q."/>
            <person name="Zhang D."/>
            <person name="Liu X.D."/>
            <person name="Xu X.Y."/>
            <person name="Sun W.H."/>
            <person name="Yu X."/>
            <person name="Zhu X."/>
            <person name="Wang Z.W."/>
            <person name="Zhao X."/>
            <person name="Zhong W.Y."/>
            <person name="Chen H."/>
            <person name="Yin W.L."/>
            <person name="Huang T."/>
            <person name="Niu S.C."/>
            <person name="Liu Z.J."/>
        </authorList>
    </citation>
    <scope>NUCLEOTIDE SEQUENCE [LARGE SCALE GENOMIC DNA]</scope>
    <source>
        <strain evidence="10">Lindl</strain>
    </source>
</reference>
<comment type="similarity">
    <text evidence="2">Belongs to the TAF4 family.</text>
</comment>
<feature type="domain" description="RST" evidence="9">
    <location>
        <begin position="164"/>
        <end position="235"/>
    </location>
</feature>